<dbReference type="STRING" id="436010.A0A166H5G3"/>
<dbReference type="SUPFAM" id="SSF55874">
    <property type="entry name" value="ATPase domain of HSP90 chaperone/DNA topoisomerase II/histidine kinase"/>
    <property type="match status" value="1"/>
</dbReference>
<accession>A0A166H5G3</accession>
<organism evidence="3">
    <name type="scientific">Athelia psychrophila</name>
    <dbReference type="NCBI Taxonomy" id="1759441"/>
    <lineage>
        <taxon>Eukaryota</taxon>
        <taxon>Fungi</taxon>
        <taxon>Dikarya</taxon>
        <taxon>Basidiomycota</taxon>
        <taxon>Agaricomycotina</taxon>
        <taxon>Agaricomycetes</taxon>
        <taxon>Agaricomycetidae</taxon>
        <taxon>Atheliales</taxon>
        <taxon>Atheliaceae</taxon>
        <taxon>Athelia</taxon>
    </lineage>
</organism>
<gene>
    <name evidence="3" type="ORF">FIBSPDRAFT_1027643</name>
</gene>
<feature type="domain" description="Sacsin/Nov" evidence="2">
    <location>
        <begin position="95"/>
        <end position="148"/>
    </location>
</feature>
<dbReference type="PANTHER" id="PTHR32387">
    <property type="entry name" value="WU:FJ29H11"/>
    <property type="match status" value="1"/>
</dbReference>
<dbReference type="InterPro" id="IPR058210">
    <property type="entry name" value="SACS/Nov_dom"/>
</dbReference>
<dbReference type="NCBIfam" id="NF047352">
    <property type="entry name" value="P_loop_sacsin"/>
    <property type="match status" value="1"/>
</dbReference>
<protein>
    <recommendedName>
        <fullName evidence="2">Sacsin/Nov domain-containing protein</fullName>
    </recommendedName>
</protein>
<feature type="compositionally biased region" description="Polar residues" evidence="1">
    <location>
        <begin position="1249"/>
        <end position="1264"/>
    </location>
</feature>
<dbReference type="InterPro" id="IPR036890">
    <property type="entry name" value="HATPase_C_sf"/>
</dbReference>
<reference evidence="3" key="1">
    <citation type="journal article" date="2016" name="Mol. Biol. Evol.">
        <title>Comparative Genomics of Early-Diverging Mushroom-Forming Fungi Provides Insights into the Origins of Lignocellulose Decay Capabilities.</title>
        <authorList>
            <person name="Nagy L.G."/>
            <person name="Riley R."/>
            <person name="Tritt A."/>
            <person name="Adam C."/>
            <person name="Daum C."/>
            <person name="Floudas D."/>
            <person name="Sun H."/>
            <person name="Yadav J.S."/>
            <person name="Pangilinan J."/>
            <person name="Larsson K.H."/>
            <person name="Matsuura K."/>
            <person name="Barry K."/>
            <person name="Labutti K."/>
            <person name="Kuo R."/>
            <person name="Ohm R.A."/>
            <person name="Bhattacharya S.S."/>
            <person name="Shirouzu T."/>
            <person name="Yoshinaga Y."/>
            <person name="Martin F.M."/>
            <person name="Grigoriev I.V."/>
            <person name="Hibbett D.S."/>
        </authorList>
    </citation>
    <scope>NUCLEOTIDE SEQUENCE [LARGE SCALE GENOMIC DNA]</scope>
    <source>
        <strain evidence="3">CBS 109695</strain>
    </source>
</reference>
<name>A0A166H5G3_9AGAM</name>
<evidence type="ECO:0000259" key="2">
    <source>
        <dbReference type="Pfam" id="PF25794"/>
    </source>
</evidence>
<proteinExistence type="predicted"/>
<feature type="region of interest" description="Disordered" evidence="1">
    <location>
        <begin position="1241"/>
        <end position="1266"/>
    </location>
</feature>
<sequence>MDLIKKIRRENGCDEEMLLRAQNEPDILSTIRALKGNTSRGLDRFSDELYSKSTHFLLELIQNADDNTYAPGVLPKLCLTLGREWNGDVMMGVHCNEVGFKAEDVVAICKVGASTKKNVEGYIGEKGIGFKSVFRVADVVHIASGDYKFKLDRREELGMITPIWDDSSPGRHAIPGWTAFVLELAKSEDPKEIAARLVELSSSLLLFLRRLRSLNISTGLGDPNLDRVIVIKCVEAENQVVQVQRTENGVTSSHRYFMAKKTVSTFAEDPRRQGIGKSEIVLAFPLDDAGRPHISPQTVHAFLPLRDYGFTFIIQADFLTSANREDVLYDFPWNTTLRRGIIEVFVSTVMFGFKSRPALQFSWLKYIPDGISNIFFLGLEEAIITKLKNLPILCGSDLQYRKPATFITVPVNFYDEHGTPLIQEEDLPIGVYYLSHHYDLERDGERFARLGVPQMTEYAFVTALQKIGSRACHKSDYWHELVCYQLYLMQKSKDAISKANRSNILRLMLLPLSDGSWACGDSAPKILFNSDLVAVPSDLGVRIIKSDILPSSWRYRFFESLGVRKFEPRIVAGQILDWHRKVVKGSLRSLATLISDALFMFVHRQSCPVGLRVMDEKTRVALSSEVYCDFADTSQTVRMREVLRSPARFLHPRYLQVDVKEHQGEWLKWLCEVLLVNAYPRLIDGLPSPEFMDLPNHIPSQQFLVVLKETWPTWSGKLSRRGAALLSNVQLECENGSTQRIGSTFLRIGPLGQYEDLPFLPVQCPSSDHWQFLRDLGVSLQVAPSFFLQRLRSIRDGRTGEANVDQMYTQLEARFEDDPDIIRWAFTHEPLIFSPLTSDRQWFSFTDAVWIGPPAMTSKLAVKSVYPSHEKLFKVQLGLPSAGFSILASEILWLAKQWKGKMIPIPIHKQVLSILHSISQTILSNPLEEHEWLIPLRNKPIFPVSIPSKGVILSSQKDHFYVPDIIAKYSEMFGTCVPLLAVSSTTPIQQLMPILHYNLFSAHMQHLDSSVTVENSTFGDLNIDFACAGKYKSRVPYIERLVHHGRPSPPQLAVLDQLRSMTVHSVHGIHSEYILESFRRRKEEEVIFDINSPHISILRVRSSSPGNIDVLICHRLADLLGVQTGNLLTLISLSPDAIDTFMKMNGIPPLSLSIPLVKHSAVLSTLSRRGSPLHNQDQVAANDSIISASSAQSDVKPAREHSAALPWASERLTSPLTTQLVNRGSFESLGPVKLHRRELVTPRLPETSAYPTPSPSLSKGQNTRSEVELPAVKDKVSLVATISEYPVNNVESDDIKLKHLLLAQVEEEPFLINDRASVNLPKLRDNKPPSTMNHSMESLSATPPEGLLNLKLSGAINIDTEPKHPLNIGSFIYCVLQEKLPGFGPDNWTSELRGEVPGFDYYPSGSLGDITYVDCKGILTDLVYGAGKKHEWNGRWPTYYLEVKSTIGVCEEPFQMSARQLDIAFDMTVKQSPEPPTEIFALVRVSSLRDSPPTYTIYPDPHQSLHEGSLRITSKVSIVPKISR</sequence>
<dbReference type="EMBL" id="KV417572">
    <property type="protein sequence ID" value="KZP18502.1"/>
    <property type="molecule type" value="Genomic_DNA"/>
</dbReference>
<dbReference type="Pfam" id="PF25794">
    <property type="entry name" value="SACS"/>
    <property type="match status" value="1"/>
</dbReference>
<dbReference type="PANTHER" id="PTHR32387:SF0">
    <property type="entry name" value="PROTEIN NO VEIN"/>
    <property type="match status" value="1"/>
</dbReference>
<dbReference type="Gene3D" id="3.30.565.10">
    <property type="entry name" value="Histidine kinase-like ATPase, C-terminal domain"/>
    <property type="match status" value="1"/>
</dbReference>
<evidence type="ECO:0000313" key="3">
    <source>
        <dbReference type="EMBL" id="KZP18502.1"/>
    </source>
</evidence>
<dbReference type="InterPro" id="IPR052957">
    <property type="entry name" value="Auxin_embryo_med"/>
</dbReference>
<dbReference type="OrthoDB" id="1262810at2759"/>
<evidence type="ECO:0000256" key="1">
    <source>
        <dbReference type="SAM" id="MobiDB-lite"/>
    </source>
</evidence>